<feature type="region of interest" description="Disordered" evidence="1">
    <location>
        <begin position="311"/>
        <end position="335"/>
    </location>
</feature>
<accession>A0A1U7RUG5</accession>
<feature type="compositionally biased region" description="Polar residues" evidence="1">
    <location>
        <begin position="196"/>
        <end position="211"/>
    </location>
</feature>
<dbReference type="KEGG" id="asn:102382632"/>
<feature type="region of interest" description="Disordered" evidence="1">
    <location>
        <begin position="380"/>
        <end position="403"/>
    </location>
</feature>
<feature type="compositionally biased region" description="Low complexity" evidence="1">
    <location>
        <begin position="167"/>
        <end position="189"/>
    </location>
</feature>
<feature type="region of interest" description="Disordered" evidence="1">
    <location>
        <begin position="119"/>
        <end position="211"/>
    </location>
</feature>
<keyword evidence="2" id="KW-1133">Transmembrane helix</keyword>
<protein>
    <submittedName>
        <fullName evidence="4">Uncharacterized protein LOC102382632</fullName>
    </submittedName>
</protein>
<dbReference type="Proteomes" id="UP000189705">
    <property type="component" value="Unplaced"/>
</dbReference>
<dbReference type="AlphaFoldDB" id="A0A1U7RUG5"/>
<feature type="transmembrane region" description="Helical" evidence="2">
    <location>
        <begin position="23"/>
        <end position="47"/>
    </location>
</feature>
<dbReference type="RefSeq" id="XP_006024155.1">
    <property type="nucleotide sequence ID" value="XM_006024093.1"/>
</dbReference>
<organism evidence="3 4">
    <name type="scientific">Alligator sinensis</name>
    <name type="common">Chinese alligator</name>
    <dbReference type="NCBI Taxonomy" id="38654"/>
    <lineage>
        <taxon>Eukaryota</taxon>
        <taxon>Metazoa</taxon>
        <taxon>Chordata</taxon>
        <taxon>Craniata</taxon>
        <taxon>Vertebrata</taxon>
        <taxon>Euteleostomi</taxon>
        <taxon>Archelosauria</taxon>
        <taxon>Archosauria</taxon>
        <taxon>Crocodylia</taxon>
        <taxon>Alligatoridae</taxon>
        <taxon>Alligatorinae</taxon>
        <taxon>Alligator</taxon>
    </lineage>
</organism>
<name>A0A1U7RUG5_ALLSI</name>
<dbReference type="InParanoid" id="A0A1U7RUG5"/>
<dbReference type="STRING" id="38654.A0A1U7RUG5"/>
<proteinExistence type="predicted"/>
<keyword evidence="2" id="KW-0472">Membrane</keyword>
<evidence type="ECO:0000313" key="3">
    <source>
        <dbReference type="Proteomes" id="UP000189705"/>
    </source>
</evidence>
<evidence type="ECO:0000313" key="4">
    <source>
        <dbReference type="RefSeq" id="XP_006024155.1"/>
    </source>
</evidence>
<evidence type="ECO:0000256" key="1">
    <source>
        <dbReference type="SAM" id="MobiDB-lite"/>
    </source>
</evidence>
<evidence type="ECO:0000256" key="2">
    <source>
        <dbReference type="SAM" id="Phobius"/>
    </source>
</evidence>
<feature type="region of interest" description="Disordered" evidence="1">
    <location>
        <begin position="415"/>
        <end position="469"/>
    </location>
</feature>
<reference evidence="4" key="1">
    <citation type="submission" date="2025-08" db="UniProtKB">
        <authorList>
            <consortium name="RefSeq"/>
        </authorList>
    </citation>
    <scope>IDENTIFICATION</scope>
</reference>
<keyword evidence="2" id="KW-0812">Transmembrane</keyword>
<dbReference type="eggNOG" id="ENOG502TF3H">
    <property type="taxonomic scope" value="Eukaryota"/>
</dbReference>
<gene>
    <name evidence="4" type="primary">LOC102382632</name>
</gene>
<dbReference type="GeneID" id="102382632"/>
<feature type="compositionally biased region" description="Basic and acidic residues" evidence="1">
    <location>
        <begin position="121"/>
        <end position="131"/>
    </location>
</feature>
<keyword evidence="3" id="KW-1185">Reference proteome</keyword>
<sequence length="469" mass="51528">MALLKEKIPNNCLPFSESYQNVLATVLLLLGLLVVLDNAIKVALLIWRYLSQFLKRTFYFFITKGDGCLKTLKALYCSKKRSTWKDLVLTKGCRKMSSLRFHCTVDPLQLTVNVNHLNGLKNHDTQGDKKSKGYQGPWPPGHQNTDDDKASWYGHKQHPQANCQPNQEQSSQGWDSQSSSPNSDSDSPQPVCPPGSTVSLMHSPSGSRAQLTKTRCSLADWSTYARDPQSATGDKRPGLDNAGEAIQGQSFLNQPAGPSTEEPTAARSECSAAHVRHQVNETPFIPSPILPGPKRVVYSALTPNPESGACLNNCPHSAPPQRSPKHHSGPKLHQGLPLGQKARLYVYLVNPQPPHQKRTAVRAPHDFSASRTVLAKDLLGKQASHNRPWEGSKQGSRGQGICDPHMQRKSIWERKRQASVLQSSPGYEKLVGSSSGTNMTHEEPYCPKPPILVDRTRGSLASPAPRSST</sequence>
<dbReference type="OrthoDB" id="9417637at2759"/>